<dbReference type="OrthoDB" id="165208at2"/>
<dbReference type="InterPro" id="IPR007138">
    <property type="entry name" value="ABM_dom"/>
</dbReference>
<protein>
    <recommendedName>
        <fullName evidence="1">ABM domain-containing protein</fullName>
    </recommendedName>
</protein>
<gene>
    <name evidence="2" type="ORF">SBA1_1870004</name>
</gene>
<accession>A0A2U3KDV4</accession>
<dbReference type="SUPFAM" id="SSF54909">
    <property type="entry name" value="Dimeric alpha+beta barrel"/>
    <property type="match status" value="1"/>
</dbReference>
<reference evidence="3" key="1">
    <citation type="submission" date="2018-02" db="EMBL/GenBank/DDBJ databases">
        <authorList>
            <person name="Hausmann B."/>
        </authorList>
    </citation>
    <scope>NUCLEOTIDE SEQUENCE [LARGE SCALE GENOMIC DNA]</scope>
    <source>
        <strain evidence="3">Peat soil MAG SbA1</strain>
    </source>
</reference>
<dbReference type="Pfam" id="PF03992">
    <property type="entry name" value="ABM"/>
    <property type="match status" value="1"/>
</dbReference>
<evidence type="ECO:0000313" key="2">
    <source>
        <dbReference type="EMBL" id="SPF37808.1"/>
    </source>
</evidence>
<dbReference type="EMBL" id="OMOD01000098">
    <property type="protein sequence ID" value="SPF37808.1"/>
    <property type="molecule type" value="Genomic_DNA"/>
</dbReference>
<evidence type="ECO:0000259" key="1">
    <source>
        <dbReference type="Pfam" id="PF03992"/>
    </source>
</evidence>
<sequence>MVTRIWHGATPASKSGEYLNLMRTVAIPDYRSTPGNKGAYALRRIQGDTAHFLMITFWDSEEAIRAFAGDDINVAKYYDFDKDFLLELEPCSTHYEMYVE</sequence>
<organism evidence="2 3">
    <name type="scientific">Candidatus Sulfotelmatobacter kueseliae</name>
    <dbReference type="NCBI Taxonomy" id="2042962"/>
    <lineage>
        <taxon>Bacteria</taxon>
        <taxon>Pseudomonadati</taxon>
        <taxon>Acidobacteriota</taxon>
        <taxon>Terriglobia</taxon>
        <taxon>Terriglobales</taxon>
        <taxon>Candidatus Korobacteraceae</taxon>
        <taxon>Candidatus Sulfotelmatobacter</taxon>
    </lineage>
</organism>
<feature type="domain" description="ABM" evidence="1">
    <location>
        <begin position="17"/>
        <end position="68"/>
    </location>
</feature>
<name>A0A2U3KDV4_9BACT</name>
<dbReference type="Proteomes" id="UP000238701">
    <property type="component" value="Unassembled WGS sequence"/>
</dbReference>
<dbReference type="InterPro" id="IPR011008">
    <property type="entry name" value="Dimeric_a/b-barrel"/>
</dbReference>
<evidence type="ECO:0000313" key="3">
    <source>
        <dbReference type="Proteomes" id="UP000238701"/>
    </source>
</evidence>
<dbReference type="AlphaFoldDB" id="A0A2U3KDV4"/>
<proteinExistence type="predicted"/>